<proteinExistence type="predicted"/>
<gene>
    <name evidence="1" type="ORF">MSG28_004100</name>
</gene>
<reference evidence="1 2" key="1">
    <citation type="journal article" date="2022" name="Genome Biol. Evol.">
        <title>The Spruce Budworm Genome: Reconstructing the Evolutionary History of Antifreeze Proteins.</title>
        <authorList>
            <person name="Beliveau C."/>
            <person name="Gagne P."/>
            <person name="Picq S."/>
            <person name="Vernygora O."/>
            <person name="Keeling C.I."/>
            <person name="Pinkney K."/>
            <person name="Doucet D."/>
            <person name="Wen F."/>
            <person name="Johnston J.S."/>
            <person name="Maaroufi H."/>
            <person name="Boyle B."/>
            <person name="Laroche J."/>
            <person name="Dewar K."/>
            <person name="Juretic N."/>
            <person name="Blackburn G."/>
            <person name="Nisole A."/>
            <person name="Brunet B."/>
            <person name="Brandao M."/>
            <person name="Lumley L."/>
            <person name="Duan J."/>
            <person name="Quan G."/>
            <person name="Lucarotti C.J."/>
            <person name="Roe A.D."/>
            <person name="Sperling F.A.H."/>
            <person name="Levesque R.C."/>
            <person name="Cusson M."/>
        </authorList>
    </citation>
    <scope>NUCLEOTIDE SEQUENCE [LARGE SCALE GENOMIC DNA]</scope>
    <source>
        <strain evidence="1">Glfc:IPQL:Cfum</strain>
    </source>
</reference>
<dbReference type="EMBL" id="CM046106">
    <property type="protein sequence ID" value="KAI8435932.1"/>
    <property type="molecule type" value="Genomic_DNA"/>
</dbReference>
<name>A0ACC0KIK2_CHOFU</name>
<keyword evidence="2" id="KW-1185">Reference proteome</keyword>
<organism evidence="1 2">
    <name type="scientific">Choristoneura fumiferana</name>
    <name type="common">Spruce budworm moth</name>
    <name type="synonym">Archips fumiferana</name>
    <dbReference type="NCBI Taxonomy" id="7141"/>
    <lineage>
        <taxon>Eukaryota</taxon>
        <taxon>Metazoa</taxon>
        <taxon>Ecdysozoa</taxon>
        <taxon>Arthropoda</taxon>
        <taxon>Hexapoda</taxon>
        <taxon>Insecta</taxon>
        <taxon>Pterygota</taxon>
        <taxon>Neoptera</taxon>
        <taxon>Endopterygota</taxon>
        <taxon>Lepidoptera</taxon>
        <taxon>Glossata</taxon>
        <taxon>Ditrysia</taxon>
        <taxon>Tortricoidea</taxon>
        <taxon>Tortricidae</taxon>
        <taxon>Tortricinae</taxon>
        <taxon>Choristoneura</taxon>
    </lineage>
</organism>
<sequence>MGATRQWWAQRASASPGAAAASRAVPPAPNANLFVFCTQIQSVFQRARIPRLAHTWRSHAHQFALAKSTASWHPKATRERGGVHSAGVADRVRYGGGGVLAVGQLLVAGAGGHPGGRLTRGGGRVHARVAPAVRGVPRGLAVARAAAARAAAGACACAAARRPSLLPRRLPATPVRQEDPEPSFLTGSLAALLSHT</sequence>
<protein>
    <submittedName>
        <fullName evidence="1">Uncharacterized protein</fullName>
    </submittedName>
</protein>
<dbReference type="Proteomes" id="UP001064048">
    <property type="component" value="Chromosome 6"/>
</dbReference>
<accession>A0ACC0KIK2</accession>
<evidence type="ECO:0000313" key="1">
    <source>
        <dbReference type="EMBL" id="KAI8435932.1"/>
    </source>
</evidence>
<evidence type="ECO:0000313" key="2">
    <source>
        <dbReference type="Proteomes" id="UP001064048"/>
    </source>
</evidence>
<comment type="caution">
    <text evidence="1">The sequence shown here is derived from an EMBL/GenBank/DDBJ whole genome shotgun (WGS) entry which is preliminary data.</text>
</comment>